<keyword evidence="2" id="KW-0689">Ribosomal protein</keyword>
<accession>A0AAD5B9H5</accession>
<dbReference type="InterPro" id="IPR013845">
    <property type="entry name" value="Ribosomal_eS4_central_region"/>
</dbReference>
<evidence type="ECO:0000259" key="1">
    <source>
        <dbReference type="Pfam" id="PF00900"/>
    </source>
</evidence>
<organism evidence="2 3">
    <name type="scientific">Silurus asotus</name>
    <name type="common">Amur catfish</name>
    <name type="synonym">Parasilurus asotus</name>
    <dbReference type="NCBI Taxonomy" id="30991"/>
    <lineage>
        <taxon>Eukaryota</taxon>
        <taxon>Metazoa</taxon>
        <taxon>Chordata</taxon>
        <taxon>Craniata</taxon>
        <taxon>Vertebrata</taxon>
        <taxon>Euteleostomi</taxon>
        <taxon>Actinopterygii</taxon>
        <taxon>Neopterygii</taxon>
        <taxon>Teleostei</taxon>
        <taxon>Ostariophysi</taxon>
        <taxon>Siluriformes</taxon>
        <taxon>Siluridae</taxon>
        <taxon>Silurus</taxon>
    </lineage>
</organism>
<reference evidence="2" key="1">
    <citation type="submission" date="2018-07" db="EMBL/GenBank/DDBJ databases">
        <title>Comparative genomics of catfishes provides insights into carnivory and benthic adaptation.</title>
        <authorList>
            <person name="Zhang Y."/>
            <person name="Wang D."/>
            <person name="Peng Z."/>
            <person name="Zheng S."/>
            <person name="Shao F."/>
            <person name="Tao W."/>
        </authorList>
    </citation>
    <scope>NUCLEOTIDE SEQUENCE</scope>
    <source>
        <strain evidence="2">Chongqing</strain>
    </source>
</reference>
<dbReference type="GO" id="GO:0003723">
    <property type="term" value="F:RNA binding"/>
    <property type="evidence" value="ECO:0007669"/>
    <property type="project" value="InterPro"/>
</dbReference>
<feature type="domain" description="Small ribosomal subunit protein eS4 central region" evidence="1">
    <location>
        <begin position="19"/>
        <end position="44"/>
    </location>
</feature>
<evidence type="ECO:0000313" key="2">
    <source>
        <dbReference type="EMBL" id="KAI5629795.1"/>
    </source>
</evidence>
<keyword evidence="2" id="KW-0687">Ribonucleoprotein</keyword>
<dbReference type="EMBL" id="MU533476">
    <property type="protein sequence ID" value="KAI5629795.1"/>
    <property type="molecule type" value="Genomic_DNA"/>
</dbReference>
<evidence type="ECO:0000313" key="3">
    <source>
        <dbReference type="Proteomes" id="UP001205998"/>
    </source>
</evidence>
<comment type="caution">
    <text evidence="2">The sequence shown here is derived from an EMBL/GenBank/DDBJ whole genome shotgun (WGS) entry which is preliminary data.</text>
</comment>
<dbReference type="Gene3D" id="3.10.290.10">
    <property type="entry name" value="RNA-binding S4 domain"/>
    <property type="match status" value="1"/>
</dbReference>
<dbReference type="Pfam" id="PF00900">
    <property type="entry name" value="Ribosomal_S4e"/>
    <property type="match status" value="1"/>
</dbReference>
<protein>
    <submittedName>
        <fullName evidence="2">40S ribosomal protein S4, X isoform</fullName>
    </submittedName>
</protein>
<name>A0AAD5B9H5_SILAS</name>
<dbReference type="AlphaFoldDB" id="A0AAD5B9H5"/>
<dbReference type="GO" id="GO:0005840">
    <property type="term" value="C:ribosome"/>
    <property type="evidence" value="ECO:0007669"/>
    <property type="project" value="UniProtKB-KW"/>
</dbReference>
<sequence length="44" mass="5206">MAHTQKKKYLPDVISIEKTGENFRLIYDVKGRFTVHRITNEEAK</sequence>
<feature type="non-terminal residue" evidence="2">
    <location>
        <position position="44"/>
    </location>
</feature>
<keyword evidence="3" id="KW-1185">Reference proteome</keyword>
<dbReference type="Proteomes" id="UP001205998">
    <property type="component" value="Unassembled WGS sequence"/>
</dbReference>
<dbReference type="InterPro" id="IPR036986">
    <property type="entry name" value="S4_RNA-bd_sf"/>
</dbReference>
<gene>
    <name evidence="2" type="ORF">C0J50_10469</name>
</gene>
<proteinExistence type="predicted"/>